<proteinExistence type="predicted"/>
<dbReference type="AlphaFoldDB" id="A0A811UCU5"/>
<feature type="region of interest" description="Disordered" evidence="1">
    <location>
        <begin position="114"/>
        <end position="133"/>
    </location>
</feature>
<evidence type="ECO:0000313" key="2">
    <source>
        <dbReference type="EMBL" id="CAD6995285.1"/>
    </source>
</evidence>
<organism evidence="2 3">
    <name type="scientific">Ceratitis capitata</name>
    <name type="common">Mediterranean fruit fly</name>
    <name type="synonym">Tephritis capitata</name>
    <dbReference type="NCBI Taxonomy" id="7213"/>
    <lineage>
        <taxon>Eukaryota</taxon>
        <taxon>Metazoa</taxon>
        <taxon>Ecdysozoa</taxon>
        <taxon>Arthropoda</taxon>
        <taxon>Hexapoda</taxon>
        <taxon>Insecta</taxon>
        <taxon>Pterygota</taxon>
        <taxon>Neoptera</taxon>
        <taxon>Endopterygota</taxon>
        <taxon>Diptera</taxon>
        <taxon>Brachycera</taxon>
        <taxon>Muscomorpha</taxon>
        <taxon>Tephritoidea</taxon>
        <taxon>Tephritidae</taxon>
        <taxon>Ceratitis</taxon>
        <taxon>Ceratitis</taxon>
    </lineage>
</organism>
<accession>A0A811UCU5</accession>
<reference evidence="2" key="1">
    <citation type="submission" date="2020-11" db="EMBL/GenBank/DDBJ databases">
        <authorList>
            <person name="Whitehead M."/>
        </authorList>
    </citation>
    <scope>NUCLEOTIDE SEQUENCE</scope>
    <source>
        <strain evidence="2">EGII</strain>
    </source>
</reference>
<gene>
    <name evidence="2" type="ORF">CCAP1982_LOCUS4004</name>
</gene>
<evidence type="ECO:0000256" key="1">
    <source>
        <dbReference type="SAM" id="MobiDB-lite"/>
    </source>
</evidence>
<dbReference type="Proteomes" id="UP000606786">
    <property type="component" value="Unassembled WGS sequence"/>
</dbReference>
<keyword evidence="3" id="KW-1185">Reference proteome</keyword>
<name>A0A811UCU5_CERCA</name>
<feature type="compositionally biased region" description="Basic and acidic residues" evidence="1">
    <location>
        <begin position="123"/>
        <end position="133"/>
    </location>
</feature>
<protein>
    <submittedName>
        <fullName evidence="2">(Mediterranean fruit fly) hypothetical protein</fullName>
    </submittedName>
</protein>
<sequence length="133" mass="14953">MQVTRISATFFTPHLMSAHFRCVCFSLSFPFWVCFAKNQLKSTPSLSSVCFVGSRLNTRNSPPRHHATSSVSRSAPVFTYPLAVVLDTPTSQRIYIVHICTHICMYRSLGGDRDDDDDDVGGNDEKVYGEDER</sequence>
<evidence type="ECO:0000313" key="3">
    <source>
        <dbReference type="Proteomes" id="UP000606786"/>
    </source>
</evidence>
<comment type="caution">
    <text evidence="2">The sequence shown here is derived from an EMBL/GenBank/DDBJ whole genome shotgun (WGS) entry which is preliminary data.</text>
</comment>
<dbReference type="EMBL" id="CAJHJT010000001">
    <property type="protein sequence ID" value="CAD6995285.1"/>
    <property type="molecule type" value="Genomic_DNA"/>
</dbReference>